<keyword evidence="1" id="KW-0732">Signal</keyword>
<reference evidence="3" key="1">
    <citation type="submission" date="2016-10" db="EMBL/GenBank/DDBJ databases">
        <authorList>
            <person name="Varghese N."/>
            <person name="Submissions S."/>
        </authorList>
    </citation>
    <scope>NUCLEOTIDE SEQUENCE [LARGE SCALE GENOMIC DNA]</scope>
    <source>
        <strain evidence="3">DSM 19110</strain>
    </source>
</reference>
<evidence type="ECO:0000313" key="2">
    <source>
        <dbReference type="EMBL" id="SDO15598.1"/>
    </source>
</evidence>
<dbReference type="PROSITE" id="PS51257">
    <property type="entry name" value="PROKAR_LIPOPROTEIN"/>
    <property type="match status" value="1"/>
</dbReference>
<dbReference type="Proteomes" id="UP000183200">
    <property type="component" value="Unassembled WGS sequence"/>
</dbReference>
<gene>
    <name evidence="2" type="ORF">SAMN05421820_11269</name>
</gene>
<feature type="chain" id="PRO_5010346917" description="DUF5004 domain-containing protein" evidence="1">
    <location>
        <begin position="21"/>
        <end position="171"/>
    </location>
</feature>
<accession>A0A1H0H8Y2</accession>
<protein>
    <recommendedName>
        <fullName evidence="4">DUF5004 domain-containing protein</fullName>
    </recommendedName>
</protein>
<evidence type="ECO:0008006" key="4">
    <source>
        <dbReference type="Google" id="ProtNLM"/>
    </source>
</evidence>
<sequence length="171" mass="19108">MKKLKYIIFLLVLLSAAACKQDELKDIGPARKVISAMKGNWSLSSVIQVDEYAKDKQFPFTTVELTDLYPYREAKLTLNTTEDQKPSTFSISFGDSPKFLKLTQGNWTVDNNDAPATMTLTSGTTTDQITIGKYGLLDQGQLLLTVKKYQVGSKGEKTLVLSNNYYFKKAN</sequence>
<dbReference type="OrthoDB" id="762635at2"/>
<organism evidence="2 3">
    <name type="scientific">Pedobacter steynii</name>
    <dbReference type="NCBI Taxonomy" id="430522"/>
    <lineage>
        <taxon>Bacteria</taxon>
        <taxon>Pseudomonadati</taxon>
        <taxon>Bacteroidota</taxon>
        <taxon>Sphingobacteriia</taxon>
        <taxon>Sphingobacteriales</taxon>
        <taxon>Sphingobacteriaceae</taxon>
        <taxon>Pedobacter</taxon>
    </lineage>
</organism>
<evidence type="ECO:0000313" key="3">
    <source>
        <dbReference type="Proteomes" id="UP000183200"/>
    </source>
</evidence>
<keyword evidence="3" id="KW-1185">Reference proteome</keyword>
<name>A0A1H0H8Y2_9SPHI</name>
<proteinExistence type="predicted"/>
<evidence type="ECO:0000256" key="1">
    <source>
        <dbReference type="SAM" id="SignalP"/>
    </source>
</evidence>
<feature type="signal peptide" evidence="1">
    <location>
        <begin position="1"/>
        <end position="20"/>
    </location>
</feature>
<dbReference type="AlphaFoldDB" id="A0A1H0H8Y2"/>
<dbReference type="RefSeq" id="WP_074612077.1">
    <property type="nucleotide sequence ID" value="NZ_FNGY01000012.1"/>
</dbReference>
<dbReference type="EMBL" id="FNGY01000012">
    <property type="protein sequence ID" value="SDO15598.1"/>
    <property type="molecule type" value="Genomic_DNA"/>
</dbReference>